<keyword evidence="1" id="KW-0472">Membrane</keyword>
<evidence type="ECO:0000313" key="3">
    <source>
        <dbReference type="EMBL" id="PZQ56081.1"/>
    </source>
</evidence>
<evidence type="ECO:0000259" key="2">
    <source>
        <dbReference type="Pfam" id="PF14219"/>
    </source>
</evidence>
<feature type="transmembrane region" description="Helical" evidence="1">
    <location>
        <begin position="54"/>
        <end position="80"/>
    </location>
</feature>
<keyword evidence="1" id="KW-0812">Transmembrane</keyword>
<feature type="domain" description="DUF4328" evidence="2">
    <location>
        <begin position="59"/>
        <end position="156"/>
    </location>
</feature>
<reference evidence="3 4" key="1">
    <citation type="submission" date="2017-08" db="EMBL/GenBank/DDBJ databases">
        <title>Infants hospitalized years apart are colonized by the same room-sourced microbial strains.</title>
        <authorList>
            <person name="Brooks B."/>
            <person name="Olm M.R."/>
            <person name="Firek B.A."/>
            <person name="Baker R."/>
            <person name="Thomas B.C."/>
            <person name="Morowitz M.J."/>
            <person name="Banfield J.F."/>
        </authorList>
    </citation>
    <scope>NUCLEOTIDE SEQUENCE [LARGE SCALE GENOMIC DNA]</scope>
    <source>
        <strain evidence="3">S2_005_002_R2_33</strain>
    </source>
</reference>
<comment type="caution">
    <text evidence="3">The sequence shown here is derived from an EMBL/GenBank/DDBJ whole genome shotgun (WGS) entry which is preliminary data.</text>
</comment>
<dbReference type="EMBL" id="QFPX01000004">
    <property type="protein sequence ID" value="PZQ56081.1"/>
    <property type="molecule type" value="Genomic_DNA"/>
</dbReference>
<dbReference type="Pfam" id="PF14219">
    <property type="entry name" value="DUF4328"/>
    <property type="match status" value="1"/>
</dbReference>
<organism evidence="3 4">
    <name type="scientific">Novosphingobium pentaromativorans</name>
    <dbReference type="NCBI Taxonomy" id="205844"/>
    <lineage>
        <taxon>Bacteria</taxon>
        <taxon>Pseudomonadati</taxon>
        <taxon>Pseudomonadota</taxon>
        <taxon>Alphaproteobacteria</taxon>
        <taxon>Sphingomonadales</taxon>
        <taxon>Sphingomonadaceae</taxon>
        <taxon>Novosphingobium</taxon>
    </lineage>
</organism>
<sequence>MNEAELEQGLISLRKRETALRVVIGLYLVCTTVALSLWGAVIGRGIDQEGDDPLLLAAGLSGGFYAVLFIASIVAVCFWLNRAHANLFVAGIQDLKYKPNWAVGWYFVPFAFWFKPFQAMQELWQSSHLADERLPERTDGKLIVWWACWILGNMIAN</sequence>
<evidence type="ECO:0000256" key="1">
    <source>
        <dbReference type="SAM" id="Phobius"/>
    </source>
</evidence>
<evidence type="ECO:0000313" key="4">
    <source>
        <dbReference type="Proteomes" id="UP000249082"/>
    </source>
</evidence>
<keyword evidence="1" id="KW-1133">Transmembrane helix</keyword>
<name>A0A2W5NRC0_9SPHN</name>
<dbReference type="InterPro" id="IPR025565">
    <property type="entry name" value="DUF4328"/>
</dbReference>
<protein>
    <recommendedName>
        <fullName evidence="2">DUF4328 domain-containing protein</fullName>
    </recommendedName>
</protein>
<feature type="transmembrane region" description="Helical" evidence="1">
    <location>
        <begin position="20"/>
        <end position="42"/>
    </location>
</feature>
<gene>
    <name evidence="3" type="ORF">DI555_05410</name>
</gene>
<proteinExistence type="predicted"/>
<dbReference type="AlphaFoldDB" id="A0A2W5NRC0"/>
<dbReference type="Proteomes" id="UP000249082">
    <property type="component" value="Unassembled WGS sequence"/>
</dbReference>
<accession>A0A2W5NRC0</accession>